<dbReference type="InterPro" id="IPR029030">
    <property type="entry name" value="Caspase-like_dom_sf"/>
</dbReference>
<evidence type="ECO:0000313" key="6">
    <source>
        <dbReference type="Proteomes" id="UP000001038"/>
    </source>
</evidence>
<dbReference type="Bgee" id="ENSORLG00000023584">
    <property type="expression patterns" value="Expressed in intestine and 9 other cell types or tissues"/>
</dbReference>
<dbReference type="PROSITE" id="PS50207">
    <property type="entry name" value="CASPASE_P10"/>
    <property type="match status" value="1"/>
</dbReference>
<reference evidence="5" key="2">
    <citation type="submission" date="2025-08" db="UniProtKB">
        <authorList>
            <consortium name="Ensembl"/>
        </authorList>
    </citation>
    <scope>IDENTIFICATION</scope>
    <source>
        <strain evidence="5">Hd-rR</strain>
    </source>
</reference>
<dbReference type="STRING" id="8090.ENSORLP00000040113"/>
<feature type="domain" description="Caspase family p20" evidence="4">
    <location>
        <begin position="32"/>
        <end position="152"/>
    </location>
</feature>
<dbReference type="GeneID" id="101156378"/>
<dbReference type="InterPro" id="IPR052039">
    <property type="entry name" value="Caspase-related_regulators"/>
</dbReference>
<dbReference type="GO" id="GO:0043525">
    <property type="term" value="P:positive regulation of neuron apoptotic process"/>
    <property type="evidence" value="ECO:0000318"/>
    <property type="project" value="GO_Central"/>
</dbReference>
<accession>A0A3B3I7T6</accession>
<dbReference type="GO" id="GO:0005737">
    <property type="term" value="C:cytoplasm"/>
    <property type="evidence" value="ECO:0000318"/>
    <property type="project" value="GO_Central"/>
</dbReference>
<dbReference type="OrthoDB" id="6116485at2759"/>
<dbReference type="GO" id="GO:0004197">
    <property type="term" value="F:cysteine-type endopeptidase activity"/>
    <property type="evidence" value="ECO:0000318"/>
    <property type="project" value="GO_Central"/>
</dbReference>
<comment type="similarity">
    <text evidence="1 2">Belongs to the peptidase C14A family.</text>
</comment>
<dbReference type="InterPro" id="IPR011600">
    <property type="entry name" value="Pept_C14_caspase"/>
</dbReference>
<dbReference type="InParanoid" id="A0A3B3I7T6"/>
<dbReference type="PANTHER" id="PTHR22576">
    <property type="entry name" value="MUCOSA ASSOCIATED LYMPHOID TISSUE LYMPHOMA TRANSLOCATION PROTEIN 1/PARACASPASE"/>
    <property type="match status" value="1"/>
</dbReference>
<dbReference type="PROSITE" id="PS50208">
    <property type="entry name" value="CASPASE_P20"/>
    <property type="match status" value="1"/>
</dbReference>
<dbReference type="PANTHER" id="PTHR22576:SF41">
    <property type="entry name" value="CASPASE 14, APOPTOSIS-RELATED CYSTEINE PEPTIDASE"/>
    <property type="match status" value="1"/>
</dbReference>
<name>A0A3B3I7T6_ORYLA</name>
<evidence type="ECO:0000259" key="4">
    <source>
        <dbReference type="PROSITE" id="PS50208"/>
    </source>
</evidence>
<dbReference type="PRINTS" id="PR00376">
    <property type="entry name" value="IL1BCENZYME"/>
</dbReference>
<dbReference type="Gene3D" id="3.40.50.1460">
    <property type="match status" value="1"/>
</dbReference>
<proteinExistence type="inferred from homology"/>
<feature type="domain" description="Caspase family p10" evidence="3">
    <location>
        <begin position="170"/>
        <end position="262"/>
    </location>
</feature>
<dbReference type="FunCoup" id="A0A3B3I7T6">
    <property type="interactions" value="51"/>
</dbReference>
<dbReference type="GO" id="GO:0097194">
    <property type="term" value="P:execution phase of apoptosis"/>
    <property type="evidence" value="ECO:0000318"/>
    <property type="project" value="GO_Central"/>
</dbReference>
<gene>
    <name evidence="5" type="primary">LOC101156378</name>
</gene>
<evidence type="ECO:0000256" key="1">
    <source>
        <dbReference type="ARBA" id="ARBA00010134"/>
    </source>
</evidence>
<dbReference type="AlphaFoldDB" id="A0A3B3I7T6"/>
<dbReference type="InterPro" id="IPR015917">
    <property type="entry name" value="Pept_C14A"/>
</dbReference>
<organism evidence="5 6">
    <name type="scientific">Oryzias latipes</name>
    <name type="common">Japanese rice fish</name>
    <name type="synonym">Japanese killifish</name>
    <dbReference type="NCBI Taxonomy" id="8090"/>
    <lineage>
        <taxon>Eukaryota</taxon>
        <taxon>Metazoa</taxon>
        <taxon>Chordata</taxon>
        <taxon>Craniata</taxon>
        <taxon>Vertebrata</taxon>
        <taxon>Euteleostomi</taxon>
        <taxon>Actinopterygii</taxon>
        <taxon>Neopterygii</taxon>
        <taxon>Teleostei</taxon>
        <taxon>Neoteleostei</taxon>
        <taxon>Acanthomorphata</taxon>
        <taxon>Ovalentaria</taxon>
        <taxon>Atherinomorphae</taxon>
        <taxon>Beloniformes</taxon>
        <taxon>Adrianichthyidae</taxon>
        <taxon>Oryziinae</taxon>
        <taxon>Oryzias</taxon>
    </lineage>
</organism>
<evidence type="ECO:0000259" key="3">
    <source>
        <dbReference type="PROSITE" id="PS50207"/>
    </source>
</evidence>
<dbReference type="SUPFAM" id="SSF52129">
    <property type="entry name" value="Caspase-like"/>
    <property type="match status" value="1"/>
</dbReference>
<dbReference type="GO" id="GO:0008047">
    <property type="term" value="F:enzyme activator activity"/>
    <property type="evidence" value="ECO:0000318"/>
    <property type="project" value="GO_Central"/>
</dbReference>
<dbReference type="InterPro" id="IPR002138">
    <property type="entry name" value="Pept_C14_p10"/>
</dbReference>
<dbReference type="Ensembl" id="ENSORLT00000027693.1">
    <property type="protein sequence ID" value="ENSORLP00000040113.1"/>
    <property type="gene ID" value="ENSORLG00000023584.1"/>
</dbReference>
<dbReference type="Pfam" id="PF00656">
    <property type="entry name" value="Peptidase_C14"/>
    <property type="match status" value="1"/>
</dbReference>
<dbReference type="GeneTree" id="ENSGT00940000164699"/>
<evidence type="ECO:0000256" key="2">
    <source>
        <dbReference type="RuleBase" id="RU003971"/>
    </source>
</evidence>
<sequence>MTQEPQVEVEQAQTVAAPSTHAAMLQQTGYADHNRAVVVSVARFHPGVALTKRPGAERDAKKIHRTLSKLGFKVKLHSDPSSEEIYQIFHEESGRGVKDCFLAVLSSHGEEGCVFGADGKAVRLSHIFACFKNPTMDRKAKLFLIQACRGGALDDGVQVDGAEDASDSSFTQYLSVPVDTAVMYATAPGYGAIMSPLGSVFLQTFCTLLEDEDDRKLELTRLLTRVSHRVAYTFQGKGRHLGGKKEMPCFLTRLTREVFLFVESTKDAGISVLIGSENGRMRTPSIS</sequence>
<protein>
    <submittedName>
        <fullName evidence="5">Caspase 3, apoptosis-related cysteine peptidase-like</fullName>
    </submittedName>
</protein>
<reference evidence="5 6" key="1">
    <citation type="journal article" date="2007" name="Nature">
        <title>The medaka draft genome and insights into vertebrate genome evolution.</title>
        <authorList>
            <person name="Kasahara M."/>
            <person name="Naruse K."/>
            <person name="Sasaki S."/>
            <person name="Nakatani Y."/>
            <person name="Qu W."/>
            <person name="Ahsan B."/>
            <person name="Yamada T."/>
            <person name="Nagayasu Y."/>
            <person name="Doi K."/>
            <person name="Kasai Y."/>
            <person name="Jindo T."/>
            <person name="Kobayashi D."/>
            <person name="Shimada A."/>
            <person name="Toyoda A."/>
            <person name="Kuroki Y."/>
            <person name="Fujiyama A."/>
            <person name="Sasaki T."/>
            <person name="Shimizu A."/>
            <person name="Asakawa S."/>
            <person name="Shimizu N."/>
            <person name="Hashimoto S."/>
            <person name="Yang J."/>
            <person name="Lee Y."/>
            <person name="Matsushima K."/>
            <person name="Sugano S."/>
            <person name="Sakaizumi M."/>
            <person name="Narita T."/>
            <person name="Ohishi K."/>
            <person name="Haga S."/>
            <person name="Ohta F."/>
            <person name="Nomoto H."/>
            <person name="Nogata K."/>
            <person name="Morishita T."/>
            <person name="Endo T."/>
            <person name="Shin-I T."/>
            <person name="Takeda H."/>
            <person name="Morishita S."/>
            <person name="Kohara Y."/>
        </authorList>
    </citation>
    <scope>NUCLEOTIDE SEQUENCE [LARGE SCALE GENOMIC DNA]</scope>
    <source>
        <strain evidence="5 6">Hd-rR</strain>
    </source>
</reference>
<dbReference type="GO" id="GO:0006508">
    <property type="term" value="P:proteolysis"/>
    <property type="evidence" value="ECO:0000318"/>
    <property type="project" value="GO_Central"/>
</dbReference>
<dbReference type="Proteomes" id="UP000001038">
    <property type="component" value="Chromosome 12"/>
</dbReference>
<dbReference type="RefSeq" id="XP_023816540.1">
    <property type="nucleotide sequence ID" value="XM_023960772.1"/>
</dbReference>
<dbReference type="InterPro" id="IPR001309">
    <property type="entry name" value="Pept_C14_p20"/>
</dbReference>
<reference evidence="5" key="3">
    <citation type="submission" date="2025-09" db="UniProtKB">
        <authorList>
            <consortium name="Ensembl"/>
        </authorList>
    </citation>
    <scope>IDENTIFICATION</scope>
    <source>
        <strain evidence="5">Hd-rR</strain>
    </source>
</reference>
<dbReference type="FunFam" id="3.40.50.1460:FF:000024">
    <property type="entry name" value="Caspase 21"/>
    <property type="match status" value="1"/>
</dbReference>
<keyword evidence="6" id="KW-1185">Reference proteome</keyword>
<dbReference type="SMART" id="SM00115">
    <property type="entry name" value="CASc"/>
    <property type="match status" value="1"/>
</dbReference>
<dbReference type="GO" id="GO:0006915">
    <property type="term" value="P:apoptotic process"/>
    <property type="evidence" value="ECO:0000318"/>
    <property type="project" value="GO_Central"/>
</dbReference>
<evidence type="ECO:0000313" key="5">
    <source>
        <dbReference type="Ensembl" id="ENSORLP00000040113.1"/>
    </source>
</evidence>
<dbReference type="KEGG" id="ola:101156378"/>